<dbReference type="PROSITE" id="PS51257">
    <property type="entry name" value="PROKAR_LIPOPROTEIN"/>
    <property type="match status" value="1"/>
</dbReference>
<evidence type="ECO:0000313" key="2">
    <source>
        <dbReference type="EMBL" id="EKY01489.1"/>
    </source>
</evidence>
<dbReference type="AlphaFoldDB" id="L1NDA3"/>
<gene>
    <name evidence="2" type="ORF">HMPREF9151_01031</name>
</gene>
<dbReference type="HOGENOM" id="CLU_1894338_0_0_10"/>
<name>L1NDA3_9BACT</name>
<evidence type="ECO:0000256" key="1">
    <source>
        <dbReference type="SAM" id="SignalP"/>
    </source>
</evidence>
<feature type="chain" id="PRO_5003954493" description="Lipocalin-like domain-containing protein" evidence="1">
    <location>
        <begin position="25"/>
        <end position="134"/>
    </location>
</feature>
<dbReference type="Proteomes" id="UP000010433">
    <property type="component" value="Unassembled WGS sequence"/>
</dbReference>
<dbReference type="RefSeq" id="WP_009162245.1">
    <property type="nucleotide sequence ID" value="NZ_KB290986.1"/>
</dbReference>
<evidence type="ECO:0000313" key="3">
    <source>
        <dbReference type="Proteomes" id="UP000010433"/>
    </source>
</evidence>
<keyword evidence="1" id="KW-0732">Signal</keyword>
<feature type="signal peptide" evidence="1">
    <location>
        <begin position="1"/>
        <end position="24"/>
    </location>
</feature>
<dbReference type="STRING" id="1127699.HMPREF9151_01031"/>
<accession>L1NDA3</accession>
<dbReference type="PATRIC" id="fig|1127699.3.peg.955"/>
<sequence length="134" mass="15243">MKKSFSLCALVALLALVFVTTSCSKDDETPSFDSESILGTWEIQSMNYATALGDWGIEMGQKLTFKGNSRCTTGITGETSYKVEDGLIKTYNEYSETPMFIYQLVHREGNKMHVRVYKKVVEEGKYYNIHLEKK</sequence>
<organism evidence="2 3">
    <name type="scientific">Hoylesella saccharolytica F0055</name>
    <dbReference type="NCBI Taxonomy" id="1127699"/>
    <lineage>
        <taxon>Bacteria</taxon>
        <taxon>Pseudomonadati</taxon>
        <taxon>Bacteroidota</taxon>
        <taxon>Bacteroidia</taxon>
        <taxon>Bacteroidales</taxon>
        <taxon>Prevotellaceae</taxon>
        <taxon>Hoylesella</taxon>
    </lineage>
</organism>
<reference evidence="2 3" key="1">
    <citation type="submission" date="2012-05" db="EMBL/GenBank/DDBJ databases">
        <authorList>
            <person name="Weinstock G."/>
            <person name="Sodergren E."/>
            <person name="Lobos E.A."/>
            <person name="Fulton L."/>
            <person name="Fulton R."/>
            <person name="Courtney L."/>
            <person name="Fronick C."/>
            <person name="O'Laughlin M."/>
            <person name="Godfrey J."/>
            <person name="Wilson R.M."/>
            <person name="Miner T."/>
            <person name="Farmer C."/>
            <person name="Delehaunty K."/>
            <person name="Cordes M."/>
            <person name="Minx P."/>
            <person name="Tomlinson C."/>
            <person name="Chen J."/>
            <person name="Wollam A."/>
            <person name="Pepin K.H."/>
            <person name="Bhonagiri V."/>
            <person name="Zhang X."/>
            <person name="Suruliraj S."/>
            <person name="Warren W."/>
            <person name="Mitreva M."/>
            <person name="Mardis E.R."/>
            <person name="Wilson R.K."/>
        </authorList>
    </citation>
    <scope>NUCLEOTIDE SEQUENCE [LARGE SCALE GENOMIC DNA]</scope>
    <source>
        <strain evidence="2 3">F0055</strain>
    </source>
</reference>
<protein>
    <recommendedName>
        <fullName evidence="4">Lipocalin-like domain-containing protein</fullName>
    </recommendedName>
</protein>
<proteinExistence type="predicted"/>
<evidence type="ECO:0008006" key="4">
    <source>
        <dbReference type="Google" id="ProtNLM"/>
    </source>
</evidence>
<keyword evidence="3" id="KW-1185">Reference proteome</keyword>
<comment type="caution">
    <text evidence="2">The sequence shown here is derived from an EMBL/GenBank/DDBJ whole genome shotgun (WGS) entry which is preliminary data.</text>
</comment>
<dbReference type="EMBL" id="AMEP01000068">
    <property type="protein sequence ID" value="EKY01489.1"/>
    <property type="molecule type" value="Genomic_DNA"/>
</dbReference>